<keyword evidence="1" id="KW-0812">Transmembrane</keyword>
<evidence type="ECO:0000256" key="1">
    <source>
        <dbReference type="SAM" id="Phobius"/>
    </source>
</evidence>
<sequence length="152" mass="17149">MSHPLICTERRILPRLLDTLFTLLAWIGFGWLVCQGLINVLQAQPDAGARPLALNVSTISMYLLIALINAMLLVLWARYNQRRFAVERRQRRDGLPDETLARLSGLPAERLQQMQVTRSMVVSHDADGSITELRAREAVLGFLDIPTLDTID</sequence>
<keyword evidence="1" id="KW-1133">Transmembrane helix</keyword>
<name>A0ABQ2CSG8_9GAMM</name>
<evidence type="ECO:0000313" key="2">
    <source>
        <dbReference type="EMBL" id="GGJ07887.1"/>
    </source>
</evidence>
<dbReference type="RefSeq" id="WP_188637094.1">
    <property type="nucleotide sequence ID" value="NZ_BMNN01000007.1"/>
</dbReference>
<protein>
    <recommendedName>
        <fullName evidence="4">Poly-beta-1,6-N-acetyl-D-glucosamine biosynthesis protein PgaD</fullName>
    </recommendedName>
</protein>
<evidence type="ECO:0000313" key="3">
    <source>
        <dbReference type="Proteomes" id="UP000633263"/>
    </source>
</evidence>
<dbReference type="Proteomes" id="UP000633263">
    <property type="component" value="Unassembled WGS sequence"/>
</dbReference>
<dbReference type="NCBIfam" id="TIGR03940">
    <property type="entry name" value="PGA_PgaD"/>
    <property type="match status" value="1"/>
</dbReference>
<keyword evidence="3" id="KW-1185">Reference proteome</keyword>
<comment type="caution">
    <text evidence="2">The sequence shown here is derived from an EMBL/GenBank/DDBJ whole genome shotgun (WGS) entry which is preliminary data.</text>
</comment>
<dbReference type="Pfam" id="PF13994">
    <property type="entry name" value="PgaD"/>
    <property type="match status" value="1"/>
</dbReference>
<dbReference type="InterPro" id="IPR023829">
    <property type="entry name" value="PGA_PgaD"/>
</dbReference>
<reference evidence="3" key="1">
    <citation type="journal article" date="2019" name="Int. J. Syst. Evol. Microbiol.">
        <title>The Global Catalogue of Microorganisms (GCM) 10K type strain sequencing project: providing services to taxonomists for standard genome sequencing and annotation.</title>
        <authorList>
            <consortium name="The Broad Institute Genomics Platform"/>
            <consortium name="The Broad Institute Genome Sequencing Center for Infectious Disease"/>
            <person name="Wu L."/>
            <person name="Ma J."/>
        </authorList>
    </citation>
    <scope>NUCLEOTIDE SEQUENCE [LARGE SCALE GENOMIC DNA]</scope>
    <source>
        <strain evidence="3">JCM 11590</strain>
    </source>
</reference>
<feature type="transmembrane region" description="Helical" evidence="1">
    <location>
        <begin position="20"/>
        <end position="41"/>
    </location>
</feature>
<dbReference type="EMBL" id="BMNN01000007">
    <property type="protein sequence ID" value="GGJ07887.1"/>
    <property type="molecule type" value="Genomic_DNA"/>
</dbReference>
<evidence type="ECO:0008006" key="4">
    <source>
        <dbReference type="Google" id="ProtNLM"/>
    </source>
</evidence>
<organism evidence="2 3">
    <name type="scientific">Halopseudomonas pertucinogena</name>
    <dbReference type="NCBI Taxonomy" id="86175"/>
    <lineage>
        <taxon>Bacteria</taxon>
        <taxon>Pseudomonadati</taxon>
        <taxon>Pseudomonadota</taxon>
        <taxon>Gammaproteobacteria</taxon>
        <taxon>Pseudomonadales</taxon>
        <taxon>Pseudomonadaceae</taxon>
        <taxon>Halopseudomonas</taxon>
    </lineage>
</organism>
<proteinExistence type="predicted"/>
<feature type="transmembrane region" description="Helical" evidence="1">
    <location>
        <begin position="61"/>
        <end position="79"/>
    </location>
</feature>
<gene>
    <name evidence="2" type="ORF">GCM10009083_26020</name>
</gene>
<keyword evidence="1" id="KW-0472">Membrane</keyword>
<accession>A0ABQ2CSG8</accession>